<keyword evidence="2" id="KW-1185">Reference proteome</keyword>
<comment type="caution">
    <text evidence="1">The sequence shown here is derived from an EMBL/GenBank/DDBJ whole genome shotgun (WGS) entry which is preliminary data.</text>
</comment>
<evidence type="ECO:0000313" key="2">
    <source>
        <dbReference type="Proteomes" id="UP001164250"/>
    </source>
</evidence>
<name>A0ACC1AWG6_9ROSI</name>
<protein>
    <submittedName>
        <fullName evidence="1">Uncharacterized protein</fullName>
    </submittedName>
</protein>
<dbReference type="Proteomes" id="UP001164250">
    <property type="component" value="Chromosome 8"/>
</dbReference>
<sequence>MSYNGYVINGQRFHTKDIDKSTQNSGVSIEATTICQASAKDTSQVVDVVEYYGVIKEIILLDYYQFQLPIFKCHWANARHGVKFEYGFTLVNLHQVRISM</sequence>
<accession>A0ACC1AWG6</accession>
<gene>
    <name evidence="1" type="ORF">Patl1_14369</name>
</gene>
<evidence type="ECO:0000313" key="1">
    <source>
        <dbReference type="EMBL" id="KAJ0091003.1"/>
    </source>
</evidence>
<proteinExistence type="predicted"/>
<reference evidence="2" key="1">
    <citation type="journal article" date="2023" name="G3 (Bethesda)">
        <title>Genome assembly and association tests identify interacting loci associated with vigor, precocity, and sex in interspecific pistachio rootstocks.</title>
        <authorList>
            <person name="Palmer W."/>
            <person name="Jacygrad E."/>
            <person name="Sagayaradj S."/>
            <person name="Cavanaugh K."/>
            <person name="Han R."/>
            <person name="Bertier L."/>
            <person name="Beede B."/>
            <person name="Kafkas S."/>
            <person name="Golino D."/>
            <person name="Preece J."/>
            <person name="Michelmore R."/>
        </authorList>
    </citation>
    <scope>NUCLEOTIDE SEQUENCE [LARGE SCALE GENOMIC DNA]</scope>
</reference>
<organism evidence="1 2">
    <name type="scientific">Pistacia atlantica</name>
    <dbReference type="NCBI Taxonomy" id="434234"/>
    <lineage>
        <taxon>Eukaryota</taxon>
        <taxon>Viridiplantae</taxon>
        <taxon>Streptophyta</taxon>
        <taxon>Embryophyta</taxon>
        <taxon>Tracheophyta</taxon>
        <taxon>Spermatophyta</taxon>
        <taxon>Magnoliopsida</taxon>
        <taxon>eudicotyledons</taxon>
        <taxon>Gunneridae</taxon>
        <taxon>Pentapetalae</taxon>
        <taxon>rosids</taxon>
        <taxon>malvids</taxon>
        <taxon>Sapindales</taxon>
        <taxon>Anacardiaceae</taxon>
        <taxon>Pistacia</taxon>
    </lineage>
</organism>
<dbReference type="EMBL" id="CM047904">
    <property type="protein sequence ID" value="KAJ0091003.1"/>
    <property type="molecule type" value="Genomic_DNA"/>
</dbReference>